<reference evidence="1" key="2">
    <citation type="journal article" date="2022" name="New Phytol.">
        <title>Evolutionary transition to the ectomycorrhizal habit in the genomes of a hyperdiverse lineage of mushroom-forming fungi.</title>
        <authorList>
            <person name="Looney B."/>
            <person name="Miyauchi S."/>
            <person name="Morin E."/>
            <person name="Drula E."/>
            <person name="Courty P.E."/>
            <person name="Kohler A."/>
            <person name="Kuo A."/>
            <person name="LaButti K."/>
            <person name="Pangilinan J."/>
            <person name="Lipzen A."/>
            <person name="Riley R."/>
            <person name="Andreopoulos W."/>
            <person name="He G."/>
            <person name="Johnson J."/>
            <person name="Nolan M."/>
            <person name="Tritt A."/>
            <person name="Barry K.W."/>
            <person name="Grigoriev I.V."/>
            <person name="Nagy L.G."/>
            <person name="Hibbett D."/>
            <person name="Henrissat B."/>
            <person name="Matheny P.B."/>
            <person name="Labbe J."/>
            <person name="Martin F.M."/>
        </authorList>
    </citation>
    <scope>NUCLEOTIDE SEQUENCE</scope>
    <source>
        <strain evidence="1">FP105234-sp</strain>
    </source>
</reference>
<evidence type="ECO:0000313" key="2">
    <source>
        <dbReference type="Proteomes" id="UP000814033"/>
    </source>
</evidence>
<proteinExistence type="predicted"/>
<dbReference type="Proteomes" id="UP000814033">
    <property type="component" value="Unassembled WGS sequence"/>
</dbReference>
<evidence type="ECO:0000313" key="1">
    <source>
        <dbReference type="EMBL" id="KAI0041171.1"/>
    </source>
</evidence>
<reference evidence="1" key="1">
    <citation type="submission" date="2021-02" db="EMBL/GenBank/DDBJ databases">
        <authorList>
            <consortium name="DOE Joint Genome Institute"/>
            <person name="Ahrendt S."/>
            <person name="Looney B.P."/>
            <person name="Miyauchi S."/>
            <person name="Morin E."/>
            <person name="Drula E."/>
            <person name="Courty P.E."/>
            <person name="Chicoki N."/>
            <person name="Fauchery L."/>
            <person name="Kohler A."/>
            <person name="Kuo A."/>
            <person name="Labutti K."/>
            <person name="Pangilinan J."/>
            <person name="Lipzen A."/>
            <person name="Riley R."/>
            <person name="Andreopoulos W."/>
            <person name="He G."/>
            <person name="Johnson J."/>
            <person name="Barry K.W."/>
            <person name="Grigoriev I.V."/>
            <person name="Nagy L."/>
            <person name="Hibbett D."/>
            <person name="Henrissat B."/>
            <person name="Matheny P.B."/>
            <person name="Labbe J."/>
            <person name="Martin F."/>
        </authorList>
    </citation>
    <scope>NUCLEOTIDE SEQUENCE</scope>
    <source>
        <strain evidence="1">FP105234-sp</strain>
    </source>
</reference>
<keyword evidence="2" id="KW-1185">Reference proteome</keyword>
<protein>
    <submittedName>
        <fullName evidence="1">Uncharacterized protein</fullName>
    </submittedName>
</protein>
<sequence length="172" mass="18815">MRDRRATNSRRRATLLRACQQDDLATPCPCLSPLPPYTLLKHNAAHRTWRLGVARHSFSSLFSVCQWPQPLIIATLDAPSDSVSRQQRAALAAHHGAWSRKRASPSRARSLTNSASVAAMSAQTGVSRRRENPGADAAWASMPTSPGQQHRSSQRAQNGMIGNGTTRRQRAA</sequence>
<accession>A0ACB8RAK8</accession>
<gene>
    <name evidence="1" type="ORF">FA95DRAFT_765804</name>
</gene>
<comment type="caution">
    <text evidence="1">The sequence shown here is derived from an EMBL/GenBank/DDBJ whole genome shotgun (WGS) entry which is preliminary data.</text>
</comment>
<dbReference type="EMBL" id="MU276139">
    <property type="protein sequence ID" value="KAI0041171.1"/>
    <property type="molecule type" value="Genomic_DNA"/>
</dbReference>
<name>A0ACB8RAK8_9AGAM</name>
<organism evidence="1 2">
    <name type="scientific">Auriscalpium vulgare</name>
    <dbReference type="NCBI Taxonomy" id="40419"/>
    <lineage>
        <taxon>Eukaryota</taxon>
        <taxon>Fungi</taxon>
        <taxon>Dikarya</taxon>
        <taxon>Basidiomycota</taxon>
        <taxon>Agaricomycotina</taxon>
        <taxon>Agaricomycetes</taxon>
        <taxon>Russulales</taxon>
        <taxon>Auriscalpiaceae</taxon>
        <taxon>Auriscalpium</taxon>
    </lineage>
</organism>